<comment type="caution">
    <text evidence="3">The sequence shown here is derived from an EMBL/GenBank/DDBJ whole genome shotgun (WGS) entry which is preliminary data.</text>
</comment>
<dbReference type="Pfam" id="PF03308">
    <property type="entry name" value="MeaB"/>
    <property type="match status" value="1"/>
</dbReference>
<dbReference type="NCBIfam" id="NF006958">
    <property type="entry name" value="PRK09435.1"/>
    <property type="match status" value="1"/>
</dbReference>
<sequence length="345" mass="38440">MRMWWVRMNDPNAKRPRKRERTVEELVGGVRQNNRAMLAQAITLIESNAPRHFERGQELINQLLPETGKSIRIGITGVPGAGKSTFIEAFGMFLCELGHRVAVLAVDPSSSITGGSILGDKTRMDRLSKDPRAYVRPSPAAGTLGGVARKTRETILVCEAAGYDVIIVETVGVGQSEVTVRSMVDLFMLLALTGAGDELQGMKKGVMELVDLLVINKADGDNKDKALRAKVEFSRILHFLRPATKGWTSKALTCSALYEKGIGEIWTTILEYERDTKAQGIFEERRMSQMKDWFYTLIKNQLETSFFSHPTIKEQLPFLEKSVLSGQLSASLGVSQLFEQYNRNK</sequence>
<dbReference type="PANTHER" id="PTHR23408">
    <property type="entry name" value="METHYLMALONYL-COA MUTASE"/>
    <property type="match status" value="1"/>
</dbReference>
<evidence type="ECO:0000256" key="1">
    <source>
        <dbReference type="ARBA" id="ARBA00009625"/>
    </source>
</evidence>
<dbReference type="Proteomes" id="UP000481043">
    <property type="component" value="Unassembled WGS sequence"/>
</dbReference>
<accession>A0A6M0Q5J9</accession>
<dbReference type="CDD" id="cd03114">
    <property type="entry name" value="MMAA-like"/>
    <property type="match status" value="1"/>
</dbReference>
<dbReference type="NCBIfam" id="TIGR00750">
    <property type="entry name" value="lao"/>
    <property type="match status" value="1"/>
</dbReference>
<dbReference type="Gene3D" id="1.10.287.130">
    <property type="match status" value="1"/>
</dbReference>
<dbReference type="InterPro" id="IPR003593">
    <property type="entry name" value="AAA+_ATPase"/>
</dbReference>
<dbReference type="GO" id="GO:0003924">
    <property type="term" value="F:GTPase activity"/>
    <property type="evidence" value="ECO:0007669"/>
    <property type="project" value="InterPro"/>
</dbReference>
<reference evidence="3 4" key="1">
    <citation type="submission" date="2020-02" db="EMBL/GenBank/DDBJ databases">
        <title>Bacillus aquiflavi sp. nov., isolated from yellow water of strong flavor Chinese baijiu in Yibin region of China.</title>
        <authorList>
            <person name="Xie J."/>
        </authorList>
    </citation>
    <scope>NUCLEOTIDE SEQUENCE [LARGE SCALE GENOMIC DNA]</scope>
    <source>
        <strain evidence="3 4">SA4</strain>
    </source>
</reference>
<dbReference type="GO" id="GO:0005525">
    <property type="term" value="F:GTP binding"/>
    <property type="evidence" value="ECO:0007669"/>
    <property type="project" value="InterPro"/>
</dbReference>
<dbReference type="InterPro" id="IPR027417">
    <property type="entry name" value="P-loop_NTPase"/>
</dbReference>
<name>A0A6M0Q5J9_9BACI</name>
<dbReference type="EMBL" id="JAAIWM010000002">
    <property type="protein sequence ID" value="NEY71534.1"/>
    <property type="molecule type" value="Genomic_DNA"/>
</dbReference>
<dbReference type="EC" id="3.6.5.-" evidence="3"/>
<dbReference type="GO" id="GO:0005737">
    <property type="term" value="C:cytoplasm"/>
    <property type="evidence" value="ECO:0007669"/>
    <property type="project" value="TreeGrafter"/>
</dbReference>
<organism evidence="3 4">
    <name type="scientific">Bacillus mesophilus</name>
    <dbReference type="NCBI Taxonomy" id="1808955"/>
    <lineage>
        <taxon>Bacteria</taxon>
        <taxon>Bacillati</taxon>
        <taxon>Bacillota</taxon>
        <taxon>Bacilli</taxon>
        <taxon>Bacillales</taxon>
        <taxon>Bacillaceae</taxon>
        <taxon>Bacillus</taxon>
    </lineage>
</organism>
<dbReference type="PANTHER" id="PTHR23408:SF3">
    <property type="entry name" value="METHYLMALONIC ACIDURIA TYPE A PROTEIN, MITOCHONDRIAL"/>
    <property type="match status" value="1"/>
</dbReference>
<dbReference type="InterPro" id="IPR005129">
    <property type="entry name" value="GTPase_ArgK"/>
</dbReference>
<evidence type="ECO:0000259" key="2">
    <source>
        <dbReference type="SMART" id="SM00382"/>
    </source>
</evidence>
<keyword evidence="3" id="KW-0378">Hydrolase</keyword>
<dbReference type="SUPFAM" id="SSF52540">
    <property type="entry name" value="P-loop containing nucleoside triphosphate hydrolases"/>
    <property type="match status" value="1"/>
</dbReference>
<dbReference type="Gene3D" id="3.40.50.300">
    <property type="entry name" value="P-loop containing nucleotide triphosphate hydrolases"/>
    <property type="match status" value="1"/>
</dbReference>
<dbReference type="Gene3D" id="1.20.5.170">
    <property type="match status" value="1"/>
</dbReference>
<proteinExistence type="inferred from homology"/>
<evidence type="ECO:0000313" key="4">
    <source>
        <dbReference type="Proteomes" id="UP000481043"/>
    </source>
</evidence>
<protein>
    <submittedName>
        <fullName evidence="3">Methylmalonyl Co-A mutase-associated GTPase MeaB</fullName>
        <ecNumber evidence="3">3.6.5.-</ecNumber>
    </submittedName>
</protein>
<dbReference type="AlphaFoldDB" id="A0A6M0Q5J9"/>
<gene>
    <name evidence="3" type="primary">meaB</name>
    <name evidence="3" type="ORF">G4D63_07220</name>
</gene>
<feature type="domain" description="AAA+ ATPase" evidence="2">
    <location>
        <begin position="69"/>
        <end position="243"/>
    </location>
</feature>
<comment type="similarity">
    <text evidence="1">Belongs to the SIMIBI class G3E GTPase family. ArgK/MeaB subfamily.</text>
</comment>
<keyword evidence="4" id="KW-1185">Reference proteome</keyword>
<evidence type="ECO:0000313" key="3">
    <source>
        <dbReference type="EMBL" id="NEY71534.1"/>
    </source>
</evidence>
<dbReference type="SMART" id="SM00382">
    <property type="entry name" value="AAA"/>
    <property type="match status" value="1"/>
</dbReference>